<comment type="caution">
    <text evidence="1">The sequence shown here is derived from an EMBL/GenBank/DDBJ whole genome shotgun (WGS) entry which is preliminary data.</text>
</comment>
<accession>A0ACC5YWG0</accession>
<organism evidence="1 2">
    <name type="scientific">Pangasius djambal</name>
    <dbReference type="NCBI Taxonomy" id="1691987"/>
    <lineage>
        <taxon>Eukaryota</taxon>
        <taxon>Metazoa</taxon>
        <taxon>Chordata</taxon>
        <taxon>Craniata</taxon>
        <taxon>Vertebrata</taxon>
        <taxon>Euteleostomi</taxon>
        <taxon>Actinopterygii</taxon>
        <taxon>Neopterygii</taxon>
        <taxon>Teleostei</taxon>
        <taxon>Ostariophysi</taxon>
        <taxon>Siluriformes</taxon>
        <taxon>Pangasiidae</taxon>
        <taxon>Pangasius</taxon>
    </lineage>
</organism>
<keyword evidence="2" id="KW-1185">Reference proteome</keyword>
<evidence type="ECO:0000313" key="2">
    <source>
        <dbReference type="Proteomes" id="UP000830395"/>
    </source>
</evidence>
<dbReference type="EMBL" id="CM040988">
    <property type="protein sequence ID" value="MCJ8739748.1"/>
    <property type="molecule type" value="Genomic_DNA"/>
</dbReference>
<name>A0ACC5YWG0_9TELE</name>
<gene>
    <name evidence="1" type="ORF">PDJAM_G00050740</name>
</gene>
<dbReference type="Proteomes" id="UP000830395">
    <property type="component" value="Chromosome 14"/>
</dbReference>
<proteinExistence type="predicted"/>
<reference evidence="1" key="1">
    <citation type="submission" date="2020-02" db="EMBL/GenBank/DDBJ databases">
        <title>Genome sequencing of the panga catfish, Pangasius djambal.</title>
        <authorList>
            <person name="Wen M."/>
            <person name="Zahm M."/>
            <person name="Roques C."/>
            <person name="Cabau C."/>
            <person name="Klopp C."/>
            <person name="Donnadieu C."/>
            <person name="Jouanno E."/>
            <person name="Avarre J.-C."/>
            <person name="Campet M."/>
            <person name="Ha T."/>
            <person name="Dugue R."/>
            <person name="Lampietro C."/>
            <person name="Louis A."/>
            <person name="Herpin A."/>
            <person name="Echchiki A."/>
            <person name="Berthelot C."/>
            <person name="Parey E."/>
            <person name="Roest-Crollius H."/>
            <person name="Braasch I."/>
            <person name="Postlethwait J.H."/>
            <person name="Bobe J."/>
            <person name="Montfort J."/>
            <person name="Bouchez O."/>
            <person name="Begum T."/>
            <person name="Schartl M."/>
            <person name="Gustiano R."/>
            <person name="Guiguen Y."/>
        </authorList>
    </citation>
    <scope>NUCLEOTIDE SEQUENCE</scope>
    <source>
        <strain evidence="1">Pdj_M5554</strain>
    </source>
</reference>
<protein>
    <submittedName>
        <fullName evidence="1">Uncharacterized protein</fullName>
    </submittedName>
</protein>
<sequence length="233" mass="25117">MADFQLSECVFILSSVTAITSIYILYPGKVELNPPKPPVNVQPVDVGSFTRAVTGESFVVEKDATLNFPPNKITDLTAEIQEDTVLLNWTAPGEDYDYGTAQSYEIRWSEDLETLQNNFSSANVLNTSALQPQESGSAEHHSFQPNITVTHDTTLFFALQSMDQQAEKSEVSNIARATKIVSSPSPSPSPRPPAISNPGLNLTAIIVSVCAVAIVASVLAVVITSALKGKRHN</sequence>
<evidence type="ECO:0000313" key="1">
    <source>
        <dbReference type="EMBL" id="MCJ8739748.1"/>
    </source>
</evidence>